<dbReference type="InterPro" id="IPR013654">
    <property type="entry name" value="PAS_2"/>
</dbReference>
<evidence type="ECO:0000313" key="7">
    <source>
        <dbReference type="Proteomes" id="UP001597525"/>
    </source>
</evidence>
<protein>
    <submittedName>
        <fullName evidence="6">GAF domain-containing protein</fullName>
    </submittedName>
</protein>
<evidence type="ECO:0000259" key="5">
    <source>
        <dbReference type="PROSITE" id="PS50046"/>
    </source>
</evidence>
<organism evidence="6 7">
    <name type="scientific">Sphingobacterium bambusae</name>
    <dbReference type="NCBI Taxonomy" id="662858"/>
    <lineage>
        <taxon>Bacteria</taxon>
        <taxon>Pseudomonadati</taxon>
        <taxon>Bacteroidota</taxon>
        <taxon>Sphingobacteriia</taxon>
        <taxon>Sphingobacteriales</taxon>
        <taxon>Sphingobacteriaceae</taxon>
        <taxon>Sphingobacterium</taxon>
    </lineage>
</organism>
<name>A0ABW6BMY3_9SPHI</name>
<accession>A0ABW6BMY3</accession>
<dbReference type="InterPro" id="IPR035965">
    <property type="entry name" value="PAS-like_dom_sf"/>
</dbReference>
<dbReference type="InterPro" id="IPR001294">
    <property type="entry name" value="Phytochrome"/>
</dbReference>
<dbReference type="PROSITE" id="PS50046">
    <property type="entry name" value="PHYTOCHROME_2"/>
    <property type="match status" value="1"/>
</dbReference>
<comment type="caution">
    <text evidence="6">The sequence shown here is derived from an EMBL/GenBank/DDBJ whole genome shotgun (WGS) entry which is preliminary data.</text>
</comment>
<dbReference type="InterPro" id="IPR043150">
    <property type="entry name" value="Phytochrome_PHY_sf"/>
</dbReference>
<evidence type="ECO:0000256" key="2">
    <source>
        <dbReference type="ARBA" id="ARBA00022606"/>
    </source>
</evidence>
<dbReference type="EMBL" id="JBHUPB010000011">
    <property type="protein sequence ID" value="MFD2969070.1"/>
    <property type="molecule type" value="Genomic_DNA"/>
</dbReference>
<proteinExistence type="predicted"/>
<feature type="domain" description="Phytochrome chromophore attachment site" evidence="5">
    <location>
        <begin position="139"/>
        <end position="280"/>
    </location>
</feature>
<keyword evidence="7" id="KW-1185">Reference proteome</keyword>
<dbReference type="InterPro" id="IPR029016">
    <property type="entry name" value="GAF-like_dom_sf"/>
</dbReference>
<dbReference type="InterPro" id="IPR016132">
    <property type="entry name" value="Phyto_chromo_attachment"/>
</dbReference>
<keyword evidence="2" id="KW-0716">Sensory transduction</keyword>
<keyword evidence="3" id="KW-0157">Chromophore</keyword>
<keyword evidence="4" id="KW-0675">Receptor</keyword>
<evidence type="ECO:0000256" key="3">
    <source>
        <dbReference type="ARBA" id="ARBA00022991"/>
    </source>
</evidence>
<dbReference type="InterPro" id="IPR003018">
    <property type="entry name" value="GAF"/>
</dbReference>
<dbReference type="Pfam" id="PF08446">
    <property type="entry name" value="PAS_2"/>
    <property type="match status" value="1"/>
</dbReference>
<dbReference type="Pfam" id="PF01590">
    <property type="entry name" value="GAF"/>
    <property type="match status" value="1"/>
</dbReference>
<dbReference type="Proteomes" id="UP001597525">
    <property type="component" value="Unassembled WGS sequence"/>
</dbReference>
<dbReference type="SMART" id="SM00065">
    <property type="entry name" value="GAF"/>
    <property type="match status" value="1"/>
</dbReference>
<evidence type="ECO:0000256" key="1">
    <source>
        <dbReference type="ARBA" id="ARBA00022543"/>
    </source>
</evidence>
<dbReference type="PRINTS" id="PR01033">
    <property type="entry name" value="PHYTOCHROME"/>
</dbReference>
<dbReference type="Gene3D" id="3.30.450.270">
    <property type="match status" value="1"/>
</dbReference>
<gene>
    <name evidence="6" type="ORF">ACFS7Y_16875</name>
</gene>
<dbReference type="Gene3D" id="3.30.450.40">
    <property type="match status" value="1"/>
</dbReference>
<dbReference type="SUPFAM" id="SSF55781">
    <property type="entry name" value="GAF domain-like"/>
    <property type="match status" value="2"/>
</dbReference>
<keyword evidence="1" id="KW-0600">Photoreceptor protein</keyword>
<dbReference type="RefSeq" id="WP_320184559.1">
    <property type="nucleotide sequence ID" value="NZ_CP138332.1"/>
</dbReference>
<sequence length="495" mass="55771">MRKANFDSEFCGNLPIHHINTIQPHGAIMLLDKDDLRILQISVNLATYLNKELQEIVGASLDSFVRDGVDDIKGVLTQSLSKKITFRLVIEDLPFFALISEHDRYYLLEVQPEQESTKSKFGGLQEVRELVAALNTTSELQEACDLIVKELQSMLGIDGVMMYKFDADWNGTVIAEVKTKTLEPYFGVTFPASDVPRQARELYLKNPIRLIPDGTYTPSRLYPVINPLTNAFTDLSACFLRGVADVHLEYLSNMKVMGSMSLRVIHNGKLWGLIACHHCSTFGLNFEDGVNLALLSNVISTKISSIINNSEYQFVSDLQRDRNLVIDAVYKSGIKEGLFSGEVNLLKLFRASGAVIFEAGQQFVSGETPERAFLDNLYLWLQAKEINQVYSTHNLASVLEEAINYSELASGMLVIPISSTEPDYIVCFRPEVVKTIEWGGNPHQAINFEVGGTTYHPRHSFKIWMETVNQTALPWHEQELQIANTVRSFLLEHKR</sequence>
<dbReference type="Gene3D" id="3.30.450.20">
    <property type="entry name" value="PAS domain"/>
    <property type="match status" value="1"/>
</dbReference>
<dbReference type="Pfam" id="PF00360">
    <property type="entry name" value="PHY"/>
    <property type="match status" value="1"/>
</dbReference>
<dbReference type="InterPro" id="IPR013515">
    <property type="entry name" value="Phytochrome_cen-reg"/>
</dbReference>
<evidence type="ECO:0000256" key="4">
    <source>
        <dbReference type="ARBA" id="ARBA00023170"/>
    </source>
</evidence>
<reference evidence="7" key="1">
    <citation type="journal article" date="2019" name="Int. J. Syst. Evol. Microbiol.">
        <title>The Global Catalogue of Microorganisms (GCM) 10K type strain sequencing project: providing services to taxonomists for standard genome sequencing and annotation.</title>
        <authorList>
            <consortium name="The Broad Institute Genomics Platform"/>
            <consortium name="The Broad Institute Genome Sequencing Center for Infectious Disease"/>
            <person name="Wu L."/>
            <person name="Ma J."/>
        </authorList>
    </citation>
    <scope>NUCLEOTIDE SEQUENCE [LARGE SCALE GENOMIC DNA]</scope>
    <source>
        <strain evidence="7">KCTC 22814</strain>
    </source>
</reference>
<evidence type="ECO:0000313" key="6">
    <source>
        <dbReference type="EMBL" id="MFD2969070.1"/>
    </source>
</evidence>
<dbReference type="SUPFAM" id="SSF55785">
    <property type="entry name" value="PYP-like sensor domain (PAS domain)"/>
    <property type="match status" value="1"/>
</dbReference>